<sequence>MEESRGQHEGLCPCGRLTIIPISISKKTPATNFSIFLEKTYLNVSDDWLWVTWLIGTEILAEHSRHCNYHAHIVENIQAPAKNGNPPVLKFQSYHKIDKVPIVVYVDFETMLVLVQTCSLIHILHIIPIGANILCHKAIAYTSRRITISSWFSRPSTSPLI</sequence>
<dbReference type="Proteomes" id="UP001159363">
    <property type="component" value="Chromosome 4"/>
</dbReference>
<keyword evidence="2" id="KW-1185">Reference proteome</keyword>
<protein>
    <submittedName>
        <fullName evidence="1">Uncharacterized protein</fullName>
    </submittedName>
</protein>
<gene>
    <name evidence="1" type="ORF">PR048_016489</name>
</gene>
<reference evidence="1 2" key="1">
    <citation type="submission" date="2023-02" db="EMBL/GenBank/DDBJ databases">
        <title>LHISI_Scaffold_Assembly.</title>
        <authorList>
            <person name="Stuart O.P."/>
            <person name="Cleave R."/>
            <person name="Magrath M.J.L."/>
            <person name="Mikheyev A.S."/>
        </authorList>
    </citation>
    <scope>NUCLEOTIDE SEQUENCE [LARGE SCALE GENOMIC DNA]</scope>
    <source>
        <strain evidence="1">Daus_M_001</strain>
        <tissue evidence="1">Leg muscle</tissue>
    </source>
</reference>
<proteinExistence type="predicted"/>
<accession>A0ABQ9HK54</accession>
<comment type="caution">
    <text evidence="1">The sequence shown here is derived from an EMBL/GenBank/DDBJ whole genome shotgun (WGS) entry which is preliminary data.</text>
</comment>
<evidence type="ECO:0000313" key="1">
    <source>
        <dbReference type="EMBL" id="KAJ8884632.1"/>
    </source>
</evidence>
<organism evidence="1 2">
    <name type="scientific">Dryococelus australis</name>
    <dbReference type="NCBI Taxonomy" id="614101"/>
    <lineage>
        <taxon>Eukaryota</taxon>
        <taxon>Metazoa</taxon>
        <taxon>Ecdysozoa</taxon>
        <taxon>Arthropoda</taxon>
        <taxon>Hexapoda</taxon>
        <taxon>Insecta</taxon>
        <taxon>Pterygota</taxon>
        <taxon>Neoptera</taxon>
        <taxon>Polyneoptera</taxon>
        <taxon>Phasmatodea</taxon>
        <taxon>Verophasmatodea</taxon>
        <taxon>Anareolatae</taxon>
        <taxon>Phasmatidae</taxon>
        <taxon>Eurycanthinae</taxon>
        <taxon>Dryococelus</taxon>
    </lineage>
</organism>
<dbReference type="EMBL" id="JARBHB010000005">
    <property type="protein sequence ID" value="KAJ8884632.1"/>
    <property type="molecule type" value="Genomic_DNA"/>
</dbReference>
<evidence type="ECO:0000313" key="2">
    <source>
        <dbReference type="Proteomes" id="UP001159363"/>
    </source>
</evidence>
<name>A0ABQ9HK54_9NEOP</name>